<evidence type="ECO:0000313" key="1">
    <source>
        <dbReference type="EMBL" id="VDO68282.1"/>
    </source>
</evidence>
<protein>
    <submittedName>
        <fullName evidence="1">Uncharacterized protein</fullName>
    </submittedName>
</protein>
<dbReference type="AlphaFoldDB" id="A0A3P8B8P0"/>
<proteinExistence type="predicted"/>
<reference evidence="1 2" key="1">
    <citation type="submission" date="2018-11" db="EMBL/GenBank/DDBJ databases">
        <authorList>
            <consortium name="Pathogen Informatics"/>
        </authorList>
    </citation>
    <scope>NUCLEOTIDE SEQUENCE [LARGE SCALE GENOMIC DNA]</scope>
    <source>
        <strain>Denwood</strain>
        <strain evidence="2">Zambia</strain>
    </source>
</reference>
<sequence length="45" mass="5063">MIEISRLNCTCIRGIKCINCPGDVINCKPEYIILLFSSLLLSHKP</sequence>
<keyword evidence="2" id="KW-1185">Reference proteome</keyword>
<evidence type="ECO:0000313" key="2">
    <source>
        <dbReference type="Proteomes" id="UP000269396"/>
    </source>
</evidence>
<name>A0A3P8B8P0_9TREM</name>
<accession>A0A3P8B8P0</accession>
<dbReference type="Proteomes" id="UP000269396">
    <property type="component" value="Unassembled WGS sequence"/>
</dbReference>
<organism evidence="1 2">
    <name type="scientific">Schistosoma mattheei</name>
    <dbReference type="NCBI Taxonomy" id="31246"/>
    <lineage>
        <taxon>Eukaryota</taxon>
        <taxon>Metazoa</taxon>
        <taxon>Spiralia</taxon>
        <taxon>Lophotrochozoa</taxon>
        <taxon>Platyhelminthes</taxon>
        <taxon>Trematoda</taxon>
        <taxon>Digenea</taxon>
        <taxon>Strigeidida</taxon>
        <taxon>Schistosomatoidea</taxon>
        <taxon>Schistosomatidae</taxon>
        <taxon>Schistosoma</taxon>
    </lineage>
</organism>
<gene>
    <name evidence="1" type="ORF">SMTD_LOCUS172</name>
</gene>
<dbReference type="EMBL" id="UZAL01000129">
    <property type="protein sequence ID" value="VDO68282.1"/>
    <property type="molecule type" value="Genomic_DNA"/>
</dbReference>